<name>A0A1H4E975_9FLAO</name>
<dbReference type="RefSeq" id="WP_093246170.1">
    <property type="nucleotide sequence ID" value="NZ_FNQF01000035.1"/>
</dbReference>
<organism evidence="1 2">
    <name type="scientific">Psychroflexus halocasei</name>
    <dbReference type="NCBI Taxonomy" id="908615"/>
    <lineage>
        <taxon>Bacteria</taxon>
        <taxon>Pseudomonadati</taxon>
        <taxon>Bacteroidota</taxon>
        <taxon>Flavobacteriia</taxon>
        <taxon>Flavobacteriales</taxon>
        <taxon>Flavobacteriaceae</taxon>
        <taxon>Psychroflexus</taxon>
    </lineage>
</organism>
<evidence type="ECO:0000313" key="2">
    <source>
        <dbReference type="Proteomes" id="UP000198820"/>
    </source>
</evidence>
<protein>
    <submittedName>
        <fullName evidence="1">Uncharacterized protein</fullName>
    </submittedName>
</protein>
<reference evidence="1 2" key="1">
    <citation type="submission" date="2016-10" db="EMBL/GenBank/DDBJ databases">
        <authorList>
            <person name="de Groot N.N."/>
        </authorList>
    </citation>
    <scope>NUCLEOTIDE SEQUENCE [LARGE SCALE GENOMIC DNA]</scope>
    <source>
        <strain evidence="1 2">DSM 23581</strain>
    </source>
</reference>
<proteinExistence type="predicted"/>
<dbReference type="EMBL" id="FNQF01000035">
    <property type="protein sequence ID" value="SEA81476.1"/>
    <property type="molecule type" value="Genomic_DNA"/>
</dbReference>
<dbReference type="AlphaFoldDB" id="A0A1H4E975"/>
<accession>A0A1H4E975</accession>
<sequence>MTIFVFISCGKNESDDIYKTKGGEYASKTGNFVADFPIEPNYTAIDNQIGLDKFQIHLYRSTLGPQKIFNVEYNDYPEHMIKSMSNEQVYRQSVTNYANKIAESFNLQYQEPIEQHGLNGQKFQLELNKNAKSKGLDGFILVRLFRQGNRVYVVTYVGVNAEFNP</sequence>
<dbReference type="Proteomes" id="UP000198820">
    <property type="component" value="Unassembled WGS sequence"/>
</dbReference>
<gene>
    <name evidence="1" type="ORF">SAMN05421540_1351</name>
</gene>
<keyword evidence="2" id="KW-1185">Reference proteome</keyword>
<evidence type="ECO:0000313" key="1">
    <source>
        <dbReference type="EMBL" id="SEA81476.1"/>
    </source>
</evidence>